<gene>
    <name evidence="3" type="ORF">J2Z17_004949</name>
</gene>
<keyword evidence="1" id="KW-0472">Membrane</keyword>
<accession>A0ABS4E6B5</accession>
<feature type="transmembrane region" description="Helical" evidence="1">
    <location>
        <begin position="162"/>
        <end position="180"/>
    </location>
</feature>
<evidence type="ECO:0000313" key="3">
    <source>
        <dbReference type="EMBL" id="MBP1853488.1"/>
    </source>
</evidence>
<evidence type="ECO:0000256" key="1">
    <source>
        <dbReference type="SAM" id="Phobius"/>
    </source>
</evidence>
<dbReference type="EMBL" id="JAGGJU010000019">
    <property type="protein sequence ID" value="MBP1853488.1"/>
    <property type="molecule type" value="Genomic_DNA"/>
</dbReference>
<feature type="transmembrane region" description="Helical" evidence="1">
    <location>
        <begin position="260"/>
        <end position="282"/>
    </location>
</feature>
<feature type="domain" description="Inositolphosphotransferase Aur1/Ipt1" evidence="2">
    <location>
        <begin position="155"/>
        <end position="325"/>
    </location>
</feature>
<dbReference type="Proteomes" id="UP000759443">
    <property type="component" value="Unassembled WGS sequence"/>
</dbReference>
<feature type="transmembrane region" description="Helical" evidence="1">
    <location>
        <begin position="98"/>
        <end position="119"/>
    </location>
</feature>
<keyword evidence="1" id="KW-1133">Transmembrane helix</keyword>
<evidence type="ECO:0000313" key="4">
    <source>
        <dbReference type="Proteomes" id="UP000759443"/>
    </source>
</evidence>
<feature type="transmembrane region" description="Helical" evidence="1">
    <location>
        <begin position="21"/>
        <end position="45"/>
    </location>
</feature>
<dbReference type="RefSeq" id="WP_209949356.1">
    <property type="nucleotide sequence ID" value="NZ_JAGGJU010000019.1"/>
</dbReference>
<comment type="caution">
    <text evidence="3">The sequence shown here is derived from an EMBL/GenBank/DDBJ whole genome shotgun (WGS) entry which is preliminary data.</text>
</comment>
<name>A0ABS4E6B5_9HYPH</name>
<sequence length="382" mass="41905">MNIDSLVGDRLAKNDRTHSRAILSAVRNPLFLIFLSYIFAAVFFYKDTFVNFAALNLRFFLFTLPVGGVALGAIGIVHKPASPLSHAKILFRQYGLRAVAALGLLVLGLSAFSTFKVHIPETVTFYADGYLASIDRAVFGMQAWRAAHSIFPDAWAGFMDVVYSRIWFVVVIGSFAAMAFASEGTRFVRYLAAMVFVYAGLGSVGALAGSSVGPIFYDAIYGGERFEGLTRALTANPDIVFVKEYAELLLGAYEHGALRFATGISAMPSIHVAMAVLIAWLLTSFGRRWAVLGWAYAAFILFGSVYTGWHYACDGVVSLVSVSLFWLWVSRYLGLPLARPRRSRTSTCRRLGPFRSVAWGLAGNSRNRARPRAACVRRRGGP</sequence>
<feature type="transmembrane region" description="Helical" evidence="1">
    <location>
        <begin position="315"/>
        <end position="334"/>
    </location>
</feature>
<reference evidence="3 4" key="1">
    <citation type="submission" date="2021-03" db="EMBL/GenBank/DDBJ databases">
        <title>Genomic Encyclopedia of Type Strains, Phase IV (KMG-IV): sequencing the most valuable type-strain genomes for metagenomic binning, comparative biology and taxonomic classification.</title>
        <authorList>
            <person name="Goeker M."/>
        </authorList>
    </citation>
    <scope>NUCLEOTIDE SEQUENCE [LARGE SCALE GENOMIC DNA]</scope>
    <source>
        <strain evidence="3 4">DSM 21600</strain>
    </source>
</reference>
<protein>
    <recommendedName>
        <fullName evidence="2">Inositolphosphotransferase Aur1/Ipt1 domain-containing protein</fullName>
    </recommendedName>
</protein>
<proteinExistence type="predicted"/>
<feature type="transmembrane region" description="Helical" evidence="1">
    <location>
        <begin position="289"/>
        <end position="309"/>
    </location>
</feature>
<feature type="transmembrane region" description="Helical" evidence="1">
    <location>
        <begin position="57"/>
        <end position="77"/>
    </location>
</feature>
<feature type="transmembrane region" description="Helical" evidence="1">
    <location>
        <begin position="187"/>
        <end position="208"/>
    </location>
</feature>
<organism evidence="3 4">
    <name type="scientific">Rhizobium halophytocola</name>
    <dbReference type="NCBI Taxonomy" id="735519"/>
    <lineage>
        <taxon>Bacteria</taxon>
        <taxon>Pseudomonadati</taxon>
        <taxon>Pseudomonadota</taxon>
        <taxon>Alphaproteobacteria</taxon>
        <taxon>Hyphomicrobiales</taxon>
        <taxon>Rhizobiaceae</taxon>
        <taxon>Rhizobium/Agrobacterium group</taxon>
        <taxon>Rhizobium</taxon>
    </lineage>
</organism>
<dbReference type="InterPro" id="IPR026841">
    <property type="entry name" value="Aur1/Ipt1"/>
</dbReference>
<keyword evidence="1" id="KW-0812">Transmembrane</keyword>
<dbReference type="Pfam" id="PF14378">
    <property type="entry name" value="PAP2_3"/>
    <property type="match status" value="1"/>
</dbReference>
<evidence type="ECO:0000259" key="2">
    <source>
        <dbReference type="Pfam" id="PF14378"/>
    </source>
</evidence>
<keyword evidence="4" id="KW-1185">Reference proteome</keyword>